<evidence type="ECO:0000256" key="6">
    <source>
        <dbReference type="ARBA" id="ARBA00022989"/>
    </source>
</evidence>
<comment type="similarity">
    <text evidence="2">Belongs to the resistance-nodulation-cell division (RND) (TC 2.A.6) family.</text>
</comment>
<feature type="transmembrane region" description="Helical" evidence="8">
    <location>
        <begin position="386"/>
        <end position="405"/>
    </location>
</feature>
<dbReference type="InterPro" id="IPR001036">
    <property type="entry name" value="Acrflvin-R"/>
</dbReference>
<name>A0A177NI78_9GAMM</name>
<dbReference type="Proteomes" id="UP000077628">
    <property type="component" value="Unassembled WGS sequence"/>
</dbReference>
<dbReference type="GO" id="GO:0008324">
    <property type="term" value="F:monoatomic cation transmembrane transporter activity"/>
    <property type="evidence" value="ECO:0007669"/>
    <property type="project" value="InterPro"/>
</dbReference>
<feature type="transmembrane region" description="Helical" evidence="8">
    <location>
        <begin position="334"/>
        <end position="353"/>
    </location>
</feature>
<evidence type="ECO:0000256" key="4">
    <source>
        <dbReference type="ARBA" id="ARBA00022475"/>
    </source>
</evidence>
<dbReference type="Gene3D" id="3.30.70.1320">
    <property type="entry name" value="Multidrug efflux transporter AcrB pore domain like"/>
    <property type="match status" value="1"/>
</dbReference>
<sequence>MLKMLIEYCVHRRVAAMVLTGVIALFGVHAYLETPIEAYPDVTNTQVTVISLMPGYAPEEVERQVTVPLERVLNGTPGMLKMRSQSLFGLSLVTITFNDNVDSFHSRTLITERMTGAELPETVKPVLAPDYTPLGEIYKFVVVSDRHSLYELRSEMEWTVSRVMRQVQGVADVLTFGGYYKEIYIEIDPVRLDSFGLTLDEVNQAIASANRNVGAGFLRHGDQQMVIRGVGYLGSAEDIKQIVLKSEGGTPVTVGDVARLVQAYTPRQGAVGMDDQKEVVEGIVLLRRGENPSRVLAAVHEKVEELNSRILPAGMKLVPFLDRTELVDKTLHTVYDNLLHGFLLVVGVVWLFLRSIRGSLIVACVIPLSLLVAFFGLYQLGLPANLISMGAIDFGIILDGAVVLVENVIHQANHQRPQNHRDMVHLIVNAAFDVAKPTFYAMLIIIAALIPVFTLEQVEGRIFRPLALTYSFALVGGLVFALTLVPALCAALIQPKHAMIEEPRFLLRLREIYRRILGVALARRSATLAAAGGLLLAGALAAKGLGTEFLPELDEGDVHVFVEMPASIALGKGQDVLLDMRQRLLAFPEVKGILSQQGRSEDGTDNEGVNMSETFVHLKPHEQWRPGWHKEKLVEAMRESLAAIPGVRFNFSQPIKDNVEEAVSGVRGKVVLKIYGTDLEKMRAVLDQAKVKLKVIPGVIDLDLYRESIVPQLQIKLNRAALARQGITVDAAQDTIETGLAGKVVTELWQDERPVPLRVTLPSIEHSDTEQIANLMLPTPAGARIPLREVATLPTERGRTSIEREANRRFLALKFNVEDRDLGSVVHDAMDAVEGKIELPDGHFLVWGGEFENQQRAMARLGVVVPIAVLIVLGLLYGALQSARSALAILLCAPFAMTGGLFVLLLSGIPLSVSAAIGFIALLGQVSLMGLLVLSATEERRHQGMSVMDAILNGATDRLRPVLMASMLALLGLLPMAVSTGIGSETQQPFAVVIVGGMFTTFLIAMLVLPVIYSYITPERLITPEEADELTEETV</sequence>
<dbReference type="SUPFAM" id="SSF82693">
    <property type="entry name" value="Multidrug efflux transporter AcrB pore domain, PN1, PN2, PC1 and PC2 subdomains"/>
    <property type="match status" value="3"/>
</dbReference>
<dbReference type="SUPFAM" id="SSF82714">
    <property type="entry name" value="Multidrug efflux transporter AcrB TolC docking domain, DN and DC subdomains"/>
    <property type="match status" value="2"/>
</dbReference>
<dbReference type="Gene3D" id="3.30.70.1440">
    <property type="entry name" value="Multidrug efflux transporter AcrB pore domain"/>
    <property type="match status" value="1"/>
</dbReference>
<dbReference type="PANTHER" id="PTHR32063">
    <property type="match status" value="1"/>
</dbReference>
<feature type="transmembrane region" description="Helical" evidence="8">
    <location>
        <begin position="426"/>
        <end position="450"/>
    </location>
</feature>
<dbReference type="PANTHER" id="PTHR32063:SF12">
    <property type="entry name" value="CATION EFFLUX SYSTEM PROTEIN"/>
    <property type="match status" value="1"/>
</dbReference>
<dbReference type="STRING" id="702114.A1355_08060"/>
<keyword evidence="7 8" id="KW-0472">Membrane</keyword>
<gene>
    <name evidence="9" type="ORF">A1355_08060</name>
</gene>
<evidence type="ECO:0000256" key="5">
    <source>
        <dbReference type="ARBA" id="ARBA00022692"/>
    </source>
</evidence>
<dbReference type="Gene3D" id="1.20.1640.10">
    <property type="entry name" value="Multidrug efflux transporter AcrB transmembrane domain"/>
    <property type="match status" value="2"/>
</dbReference>
<proteinExistence type="inferred from homology"/>
<evidence type="ECO:0000313" key="9">
    <source>
        <dbReference type="EMBL" id="OAI17581.1"/>
    </source>
</evidence>
<keyword evidence="6 8" id="KW-1133">Transmembrane helix</keyword>
<feature type="transmembrane region" description="Helical" evidence="8">
    <location>
        <begin position="360"/>
        <end position="380"/>
    </location>
</feature>
<keyword evidence="4" id="KW-1003">Cell membrane</keyword>
<feature type="transmembrane region" description="Helical" evidence="8">
    <location>
        <begin position="915"/>
        <end position="937"/>
    </location>
</feature>
<feature type="transmembrane region" description="Helical" evidence="8">
    <location>
        <begin position="470"/>
        <end position="495"/>
    </location>
</feature>
<keyword evidence="5 8" id="KW-0812">Transmembrane</keyword>
<dbReference type="EMBL" id="LUUK01000177">
    <property type="protein sequence ID" value="OAI17581.1"/>
    <property type="molecule type" value="Genomic_DNA"/>
</dbReference>
<dbReference type="InterPro" id="IPR027463">
    <property type="entry name" value="AcrB_DN_DC_subdom"/>
</dbReference>
<organism evidence="9 10">
    <name type="scientific">Methylomonas koyamae</name>
    <dbReference type="NCBI Taxonomy" id="702114"/>
    <lineage>
        <taxon>Bacteria</taxon>
        <taxon>Pseudomonadati</taxon>
        <taxon>Pseudomonadota</taxon>
        <taxon>Gammaproteobacteria</taxon>
        <taxon>Methylococcales</taxon>
        <taxon>Methylococcaceae</taxon>
        <taxon>Methylomonas</taxon>
    </lineage>
</organism>
<feature type="transmembrane region" description="Helical" evidence="8">
    <location>
        <begin position="958"/>
        <end position="978"/>
    </location>
</feature>
<dbReference type="Gene3D" id="3.30.70.1430">
    <property type="entry name" value="Multidrug efflux transporter AcrB pore domain"/>
    <property type="match status" value="2"/>
</dbReference>
<dbReference type="GO" id="GO:0005886">
    <property type="term" value="C:plasma membrane"/>
    <property type="evidence" value="ECO:0007669"/>
    <property type="project" value="UniProtKB-SubCell"/>
</dbReference>
<dbReference type="OrthoDB" id="9757940at2"/>
<feature type="transmembrane region" description="Helical" evidence="8">
    <location>
        <begin position="990"/>
        <end position="1013"/>
    </location>
</feature>
<dbReference type="PRINTS" id="PR00702">
    <property type="entry name" value="ACRIFLAVINRP"/>
</dbReference>
<keyword evidence="3" id="KW-0813">Transport</keyword>
<feature type="transmembrane region" description="Helical" evidence="8">
    <location>
        <begin position="516"/>
        <end position="542"/>
    </location>
</feature>
<dbReference type="Pfam" id="PF00873">
    <property type="entry name" value="ACR_tran"/>
    <property type="match status" value="1"/>
</dbReference>
<dbReference type="RefSeq" id="WP_064029548.1">
    <property type="nucleotide sequence ID" value="NZ_LUUK01000177.1"/>
</dbReference>
<dbReference type="InterPro" id="IPR004763">
    <property type="entry name" value="CusA-like"/>
</dbReference>
<evidence type="ECO:0000313" key="10">
    <source>
        <dbReference type="Proteomes" id="UP000077628"/>
    </source>
</evidence>
<comment type="caution">
    <text evidence="9">The sequence shown here is derived from an EMBL/GenBank/DDBJ whole genome shotgun (WGS) entry which is preliminary data.</text>
</comment>
<reference evidence="10" key="1">
    <citation type="submission" date="2016-03" db="EMBL/GenBank/DDBJ databases">
        <authorList>
            <person name="Heylen K."/>
            <person name="De Vos P."/>
            <person name="Vekeman B."/>
        </authorList>
    </citation>
    <scope>NUCLEOTIDE SEQUENCE [LARGE SCALE GENOMIC DNA]</scope>
    <source>
        <strain evidence="10">R-45383</strain>
    </source>
</reference>
<dbReference type="NCBIfam" id="TIGR00914">
    <property type="entry name" value="2A0601"/>
    <property type="match status" value="1"/>
</dbReference>
<keyword evidence="10" id="KW-1185">Reference proteome</keyword>
<evidence type="ECO:0000256" key="2">
    <source>
        <dbReference type="ARBA" id="ARBA00010942"/>
    </source>
</evidence>
<evidence type="ECO:0000256" key="1">
    <source>
        <dbReference type="ARBA" id="ARBA00004651"/>
    </source>
</evidence>
<dbReference type="AlphaFoldDB" id="A0A177NI78"/>
<evidence type="ECO:0000256" key="7">
    <source>
        <dbReference type="ARBA" id="ARBA00023136"/>
    </source>
</evidence>
<protein>
    <submittedName>
        <fullName evidence="9">Heavy metal resistance protein CzcA</fullName>
    </submittedName>
</protein>
<dbReference type="GO" id="GO:0042910">
    <property type="term" value="F:xenobiotic transmembrane transporter activity"/>
    <property type="evidence" value="ECO:0007669"/>
    <property type="project" value="TreeGrafter"/>
</dbReference>
<accession>A0A177NI78</accession>
<feature type="transmembrane region" description="Helical" evidence="8">
    <location>
        <begin position="861"/>
        <end position="880"/>
    </location>
</feature>
<comment type="subcellular location">
    <subcellularLocation>
        <location evidence="1">Cell membrane</location>
        <topology evidence="1">Multi-pass membrane protein</topology>
    </subcellularLocation>
</comment>
<dbReference type="Gene3D" id="3.30.2090.10">
    <property type="entry name" value="Multidrug efflux transporter AcrB TolC docking domain, DN and DC subdomains"/>
    <property type="match status" value="2"/>
</dbReference>
<evidence type="ECO:0000256" key="8">
    <source>
        <dbReference type="SAM" id="Phobius"/>
    </source>
</evidence>
<evidence type="ECO:0000256" key="3">
    <source>
        <dbReference type="ARBA" id="ARBA00022448"/>
    </source>
</evidence>
<feature type="transmembrane region" description="Helical" evidence="8">
    <location>
        <begin position="887"/>
        <end position="909"/>
    </location>
</feature>
<dbReference type="SUPFAM" id="SSF82866">
    <property type="entry name" value="Multidrug efflux transporter AcrB transmembrane domain"/>
    <property type="match status" value="2"/>
</dbReference>